<sequence length="258" mass="29537">MPSQKQDRHFSGGMAEKFAHNIYATTKGRLRLKILRERMLAELPLDQSSLRVLDAGGGLGQISCWLARKGHQVLLAEPAIEMLEYSAKRLERYQVKTLNTSIQQLSEQLPVEQQSFDLIVCHAVLEWLEHPKETLEQLLKHLEPKGQLSLMFFNADALLLANILRGNWQRVLEKGLQGKGKRLTPISPLQPTAVIAWLEAAGFEISATTGVRVFNDYLRLKLPPEATPARLVEIERRYCQQEPWWRMGRYILIHAKKL</sequence>
<comment type="similarity">
    <text evidence="1">Belongs to the class I-like SAM-binding methyltransferase superfamily. CmoM family.</text>
</comment>
<keyword evidence="3" id="KW-1185">Reference proteome</keyword>
<dbReference type="EMBL" id="BSOR01000016">
    <property type="protein sequence ID" value="GLR63665.1"/>
    <property type="molecule type" value="Genomic_DNA"/>
</dbReference>
<evidence type="ECO:0000313" key="2">
    <source>
        <dbReference type="EMBL" id="GLR63665.1"/>
    </source>
</evidence>
<keyword evidence="1 2" id="KW-0489">Methyltransferase</keyword>
<comment type="caution">
    <text evidence="1">Lacks conserved residue(s) required for the propagation of feature annotation.</text>
</comment>
<feature type="binding site" evidence="1">
    <location>
        <position position="77"/>
    </location>
    <ligand>
        <name>S-adenosyl-L-methionine</name>
        <dbReference type="ChEBI" id="CHEBI:59789"/>
    </ligand>
</feature>
<dbReference type="GO" id="GO:0008168">
    <property type="term" value="F:methyltransferase activity"/>
    <property type="evidence" value="ECO:0007669"/>
    <property type="project" value="UniProtKB-KW"/>
</dbReference>
<dbReference type="CDD" id="cd02440">
    <property type="entry name" value="AdoMet_MTases"/>
    <property type="match status" value="1"/>
</dbReference>
<keyword evidence="1" id="KW-0819">tRNA processing</keyword>
<name>A0ABQ6A0M9_9GAMM</name>
<comment type="function">
    <text evidence="1">Catalyzes the methylation of 5-carboxymethoxyuridine (cmo5U) to form 5-methoxycarbonylmethoxyuridine (mcmo5U) at position 34 in tRNAs.</text>
</comment>
<organism evidence="2 3">
    <name type="scientific">Marinospirillum insulare</name>
    <dbReference type="NCBI Taxonomy" id="217169"/>
    <lineage>
        <taxon>Bacteria</taxon>
        <taxon>Pseudomonadati</taxon>
        <taxon>Pseudomonadota</taxon>
        <taxon>Gammaproteobacteria</taxon>
        <taxon>Oceanospirillales</taxon>
        <taxon>Oceanospirillaceae</taxon>
        <taxon>Marinospirillum</taxon>
    </lineage>
</organism>
<reference evidence="3" key="1">
    <citation type="journal article" date="2019" name="Int. J. Syst. Evol. Microbiol.">
        <title>The Global Catalogue of Microorganisms (GCM) 10K type strain sequencing project: providing services to taxonomists for standard genome sequencing and annotation.</title>
        <authorList>
            <consortium name="The Broad Institute Genomics Platform"/>
            <consortium name="The Broad Institute Genome Sequencing Center for Infectious Disease"/>
            <person name="Wu L."/>
            <person name="Ma J."/>
        </authorList>
    </citation>
    <scope>NUCLEOTIDE SEQUENCE [LARGE SCALE GENOMIC DNA]</scope>
    <source>
        <strain evidence="3">NBRC 100033</strain>
    </source>
</reference>
<feature type="binding site" evidence="1">
    <location>
        <position position="122"/>
    </location>
    <ligand>
        <name>S-adenosyl-L-methionine</name>
        <dbReference type="ChEBI" id="CHEBI:59789"/>
    </ligand>
</feature>
<dbReference type="Pfam" id="PF13489">
    <property type="entry name" value="Methyltransf_23"/>
    <property type="match status" value="1"/>
</dbReference>
<evidence type="ECO:0000256" key="1">
    <source>
        <dbReference type="HAMAP-Rule" id="MF_02057"/>
    </source>
</evidence>
<gene>
    <name evidence="2" type="primary">smtA</name>
    <name evidence="1" type="synonym">cmoM</name>
    <name evidence="2" type="ORF">GCM10007878_11000</name>
</gene>
<comment type="catalytic activity">
    <reaction evidence="1">
        <text>5-carboxymethoxyuridine(34) in tRNA + S-adenosyl-L-methionine = 5-methoxycarbonylmethoxyuridine(34) in tRNA + S-adenosyl-L-homocysteine</text>
        <dbReference type="Rhea" id="RHEA:54080"/>
        <dbReference type="Rhea" id="RHEA-COMP:13383"/>
        <dbReference type="Rhea" id="RHEA-COMP:13781"/>
        <dbReference type="ChEBI" id="CHEBI:57856"/>
        <dbReference type="ChEBI" id="CHEBI:59789"/>
        <dbReference type="ChEBI" id="CHEBI:136879"/>
        <dbReference type="ChEBI" id="CHEBI:138053"/>
    </reaction>
</comment>
<dbReference type="RefSeq" id="WP_027849985.1">
    <property type="nucleotide sequence ID" value="NZ_BSOR01000016.1"/>
</dbReference>
<dbReference type="HAMAP" id="MF_02057">
    <property type="entry name" value="tRNA_methyltr_CmoM"/>
    <property type="match status" value="1"/>
</dbReference>
<proteinExistence type="inferred from homology"/>
<protein>
    <recommendedName>
        <fullName evidence="1">tRNA 5-carboxymethoxyuridine methyltransferase</fullName>
        <ecNumber evidence="1">2.1.1.-</ecNumber>
    </recommendedName>
    <alternativeName>
        <fullName evidence="1">cmo5U methyltransferase</fullName>
    </alternativeName>
</protein>
<dbReference type="EC" id="2.1.1.-" evidence="1"/>
<accession>A0ABQ6A0M9</accession>
<dbReference type="PANTHER" id="PTHR43861">
    <property type="entry name" value="TRANS-ACONITATE 2-METHYLTRANSFERASE-RELATED"/>
    <property type="match status" value="1"/>
</dbReference>
<dbReference type="GO" id="GO:0032259">
    <property type="term" value="P:methylation"/>
    <property type="evidence" value="ECO:0007669"/>
    <property type="project" value="UniProtKB-KW"/>
</dbReference>
<feature type="binding site" evidence="1">
    <location>
        <position position="31"/>
    </location>
    <ligand>
        <name>S-adenosyl-L-methionine</name>
        <dbReference type="ChEBI" id="CHEBI:59789"/>
    </ligand>
</feature>
<keyword evidence="1" id="KW-0949">S-adenosyl-L-methionine</keyword>
<dbReference type="Gene3D" id="3.40.50.150">
    <property type="entry name" value="Vaccinia Virus protein VP39"/>
    <property type="match status" value="1"/>
</dbReference>
<dbReference type="Proteomes" id="UP001156682">
    <property type="component" value="Unassembled WGS sequence"/>
</dbReference>
<dbReference type="InterPro" id="IPR029063">
    <property type="entry name" value="SAM-dependent_MTases_sf"/>
</dbReference>
<comment type="caution">
    <text evidence="2">The sequence shown here is derived from an EMBL/GenBank/DDBJ whole genome shotgun (WGS) entry which is preliminary data.</text>
</comment>
<feature type="binding site" evidence="1">
    <location>
        <begin position="56"/>
        <end position="57"/>
    </location>
    <ligand>
        <name>S-adenosyl-L-methionine</name>
        <dbReference type="ChEBI" id="CHEBI:59789"/>
    </ligand>
</feature>
<dbReference type="InterPro" id="IPR033664">
    <property type="entry name" value="Cmo5U_methylTrfase"/>
</dbReference>
<dbReference type="SUPFAM" id="SSF53335">
    <property type="entry name" value="S-adenosyl-L-methionine-dependent methyltransferases"/>
    <property type="match status" value="1"/>
</dbReference>
<keyword evidence="1" id="KW-0808">Transferase</keyword>
<evidence type="ECO:0000313" key="3">
    <source>
        <dbReference type="Proteomes" id="UP001156682"/>
    </source>
</evidence>